<dbReference type="EMBL" id="QGDT01000004">
    <property type="protein sequence ID" value="PWJ58571.1"/>
    <property type="molecule type" value="Genomic_DNA"/>
</dbReference>
<reference evidence="1 2" key="1">
    <citation type="submission" date="2018-03" db="EMBL/GenBank/DDBJ databases">
        <title>Genomic Encyclopedia of Archaeal and Bacterial Type Strains, Phase II (KMG-II): from individual species to whole genera.</title>
        <authorList>
            <person name="Goeker M."/>
        </authorList>
    </citation>
    <scope>NUCLEOTIDE SEQUENCE [LARGE SCALE GENOMIC DNA]</scope>
    <source>
        <strain evidence="1 2">DSM 100346</strain>
    </source>
</reference>
<accession>A0A316ALX6</accession>
<dbReference type="RefSeq" id="WP_109674401.1">
    <property type="nucleotide sequence ID" value="NZ_QGDT01000004.1"/>
</dbReference>
<dbReference type="AlphaFoldDB" id="A0A316ALX6"/>
<comment type="caution">
    <text evidence="1">The sequence shown here is derived from an EMBL/GenBank/DDBJ whole genome shotgun (WGS) entry which is preliminary data.</text>
</comment>
<gene>
    <name evidence="1" type="ORF">CLV98_104431</name>
</gene>
<dbReference type="OrthoDB" id="821652at2"/>
<dbReference type="Proteomes" id="UP000245880">
    <property type="component" value="Unassembled WGS sequence"/>
</dbReference>
<name>A0A316ALX6_9BACT</name>
<proteinExistence type="predicted"/>
<protein>
    <submittedName>
        <fullName evidence="1">Uncharacterized protein</fullName>
    </submittedName>
</protein>
<evidence type="ECO:0000313" key="2">
    <source>
        <dbReference type="Proteomes" id="UP000245880"/>
    </source>
</evidence>
<sequence length="239" mass="27056">MKNLVLALFFILPYSVYSQGFMPGFDRFSGRKTAYITLKDGQKIEGNIKKIKRKKGSFRKIKILNEGKKVEFSPDNVATMYLPADGLERLAQRLDYLDNAATYSNMSLNMKTISEGYAYFESTEVMVNKKKTRHLMMQLVNPHMGSKMKVYFDPVAKTTMKVGGGIGPSFGGVDKSYYYKLGDAPARKVQKKNYKKELKTMYGDCPTLLSRLSEKLTWSGLAKDVDEYSRCGNSDVVSK</sequence>
<organism evidence="1 2">
    <name type="scientific">Dyadobacter jejuensis</name>
    <dbReference type="NCBI Taxonomy" id="1082580"/>
    <lineage>
        <taxon>Bacteria</taxon>
        <taxon>Pseudomonadati</taxon>
        <taxon>Bacteroidota</taxon>
        <taxon>Cytophagia</taxon>
        <taxon>Cytophagales</taxon>
        <taxon>Spirosomataceae</taxon>
        <taxon>Dyadobacter</taxon>
    </lineage>
</organism>
<keyword evidence="2" id="KW-1185">Reference proteome</keyword>
<evidence type="ECO:0000313" key="1">
    <source>
        <dbReference type="EMBL" id="PWJ58571.1"/>
    </source>
</evidence>